<dbReference type="PANTHER" id="PTHR32468:SF120">
    <property type="entry name" value="CATION_H+ EXCHANGER 3"/>
    <property type="match status" value="1"/>
</dbReference>
<dbReference type="AlphaFoldDB" id="A0A2K3M7N2"/>
<proteinExistence type="predicted"/>
<evidence type="ECO:0000313" key="6">
    <source>
        <dbReference type="Proteomes" id="UP000236291"/>
    </source>
</evidence>
<name>A0A2K3M7N2_TRIPR</name>
<dbReference type="GO" id="GO:0006813">
    <property type="term" value="P:potassium ion transport"/>
    <property type="evidence" value="ECO:0007669"/>
    <property type="project" value="UniProtKB-KW"/>
</dbReference>
<comment type="caution">
    <text evidence="5">The sequence shown here is derived from an EMBL/GenBank/DDBJ whole genome shotgun (WGS) entry which is preliminary data.</text>
</comment>
<evidence type="ECO:0000256" key="1">
    <source>
        <dbReference type="ARBA" id="ARBA00022448"/>
    </source>
</evidence>
<dbReference type="GO" id="GO:0012505">
    <property type="term" value="C:endomembrane system"/>
    <property type="evidence" value="ECO:0007669"/>
    <property type="project" value="TreeGrafter"/>
</dbReference>
<evidence type="ECO:0000313" key="5">
    <source>
        <dbReference type="EMBL" id="PNX86785.1"/>
    </source>
</evidence>
<dbReference type="EMBL" id="ASHM01052132">
    <property type="protein sequence ID" value="PNX86785.1"/>
    <property type="molecule type" value="Genomic_DNA"/>
</dbReference>
<dbReference type="ExpressionAtlas" id="A0A2K3M7N2">
    <property type="expression patterns" value="baseline"/>
</dbReference>
<organism evidence="5 6">
    <name type="scientific">Trifolium pratense</name>
    <name type="common">Red clover</name>
    <dbReference type="NCBI Taxonomy" id="57577"/>
    <lineage>
        <taxon>Eukaryota</taxon>
        <taxon>Viridiplantae</taxon>
        <taxon>Streptophyta</taxon>
        <taxon>Embryophyta</taxon>
        <taxon>Tracheophyta</taxon>
        <taxon>Spermatophyta</taxon>
        <taxon>Magnoliopsida</taxon>
        <taxon>eudicotyledons</taxon>
        <taxon>Gunneridae</taxon>
        <taxon>Pentapetalae</taxon>
        <taxon>rosids</taxon>
        <taxon>fabids</taxon>
        <taxon>Fabales</taxon>
        <taxon>Fabaceae</taxon>
        <taxon>Papilionoideae</taxon>
        <taxon>50 kb inversion clade</taxon>
        <taxon>NPAAA clade</taxon>
        <taxon>Hologalegina</taxon>
        <taxon>IRL clade</taxon>
        <taxon>Trifolieae</taxon>
        <taxon>Trifolium</taxon>
    </lineage>
</organism>
<gene>
    <name evidence="5" type="ORF">L195_g042867</name>
</gene>
<reference evidence="5 6" key="2">
    <citation type="journal article" date="2017" name="Front. Plant Sci.">
        <title>Gene Classification and Mining of Molecular Markers Useful in Red Clover (Trifolium pratense) Breeding.</title>
        <authorList>
            <person name="Istvanek J."/>
            <person name="Dluhosova J."/>
            <person name="Dluhos P."/>
            <person name="Patkova L."/>
            <person name="Nedelnik J."/>
            <person name="Repkova J."/>
        </authorList>
    </citation>
    <scope>NUCLEOTIDE SEQUENCE [LARGE SCALE GENOMIC DNA]</scope>
    <source>
        <strain evidence="6">cv. Tatra</strain>
        <tissue evidence="5">Young leaves</tissue>
    </source>
</reference>
<protein>
    <submittedName>
        <fullName evidence="5">K(+)/H(+) antiporter</fullName>
    </submittedName>
</protein>
<dbReference type="STRING" id="57577.A0A2K3M7N2"/>
<dbReference type="PANTHER" id="PTHR32468">
    <property type="entry name" value="CATION/H + ANTIPORTER"/>
    <property type="match status" value="1"/>
</dbReference>
<dbReference type="Proteomes" id="UP000236291">
    <property type="component" value="Unassembled WGS sequence"/>
</dbReference>
<evidence type="ECO:0000256" key="3">
    <source>
        <dbReference type="ARBA" id="ARBA00022958"/>
    </source>
</evidence>
<keyword evidence="1" id="KW-0813">Transport</keyword>
<sequence>MNNARINLVVYHLVAKDCKGDLEQLMVNGDDDEVLQEMINATNVRYQKISTKDGSETACFLGEVANQHDYFIVGRRHETHSPQTDGLSEWSEFPELGVIGDFLASPDLNSCASILVVQQQLSRKNEHKS</sequence>
<evidence type="ECO:0000256" key="2">
    <source>
        <dbReference type="ARBA" id="ARBA00022538"/>
    </source>
</evidence>
<keyword evidence="3" id="KW-0630">Potassium</keyword>
<dbReference type="GO" id="GO:0098662">
    <property type="term" value="P:inorganic cation transmembrane transport"/>
    <property type="evidence" value="ECO:0007669"/>
    <property type="project" value="TreeGrafter"/>
</dbReference>
<dbReference type="GO" id="GO:0006885">
    <property type="term" value="P:regulation of pH"/>
    <property type="evidence" value="ECO:0007669"/>
    <property type="project" value="TreeGrafter"/>
</dbReference>
<dbReference type="InterPro" id="IPR050794">
    <property type="entry name" value="CPA2_transporter"/>
</dbReference>
<keyword evidence="4" id="KW-0406">Ion transport</keyword>
<evidence type="ECO:0000256" key="4">
    <source>
        <dbReference type="ARBA" id="ARBA00023065"/>
    </source>
</evidence>
<keyword evidence="2" id="KW-0633">Potassium transport</keyword>
<reference evidence="5 6" key="1">
    <citation type="journal article" date="2014" name="Am. J. Bot.">
        <title>Genome assembly and annotation for red clover (Trifolium pratense; Fabaceae).</title>
        <authorList>
            <person name="Istvanek J."/>
            <person name="Jaros M."/>
            <person name="Krenek A."/>
            <person name="Repkova J."/>
        </authorList>
    </citation>
    <scope>NUCLEOTIDE SEQUENCE [LARGE SCALE GENOMIC DNA]</scope>
    <source>
        <strain evidence="6">cv. Tatra</strain>
        <tissue evidence="5">Young leaves</tissue>
    </source>
</reference>
<accession>A0A2K3M7N2</accession>